<name>K2J716_9PROT</name>
<evidence type="ECO:0000313" key="3">
    <source>
        <dbReference type="Proteomes" id="UP000006746"/>
    </source>
</evidence>
<proteinExistence type="predicted"/>
<sequence length="75" mass="8327">MHSGSQPMTDTPRGCTSPFPFRNHRTMAEVMEREQAAEIRRAEAASPIDQRRRDAAASDRLAEALARSAGQPQTF</sequence>
<evidence type="ECO:0000313" key="2">
    <source>
        <dbReference type="EMBL" id="EKE70863.1"/>
    </source>
</evidence>
<dbReference type="Proteomes" id="UP000006746">
    <property type="component" value="Unassembled WGS sequence"/>
</dbReference>
<accession>K2J716</accession>
<protein>
    <submittedName>
        <fullName evidence="2">Uncharacterized protein</fullName>
    </submittedName>
</protein>
<feature type="region of interest" description="Disordered" evidence="1">
    <location>
        <begin position="34"/>
        <end position="75"/>
    </location>
</feature>
<organism evidence="2 3">
    <name type="scientific">Oceanibaculum indicum P24</name>
    <dbReference type="NCBI Taxonomy" id="1207063"/>
    <lineage>
        <taxon>Bacteria</taxon>
        <taxon>Pseudomonadati</taxon>
        <taxon>Pseudomonadota</taxon>
        <taxon>Alphaproteobacteria</taxon>
        <taxon>Rhodospirillales</taxon>
        <taxon>Oceanibaculaceae</taxon>
        <taxon>Oceanibaculum</taxon>
    </lineage>
</organism>
<feature type="region of interest" description="Disordered" evidence="1">
    <location>
        <begin position="1"/>
        <end position="22"/>
    </location>
</feature>
<keyword evidence="3" id="KW-1185">Reference proteome</keyword>
<dbReference type="STRING" id="1207063.P24_15009"/>
<comment type="caution">
    <text evidence="2">The sequence shown here is derived from an EMBL/GenBank/DDBJ whole genome shotgun (WGS) entry which is preliminary data.</text>
</comment>
<feature type="compositionally biased region" description="Basic and acidic residues" evidence="1">
    <location>
        <begin position="34"/>
        <end position="62"/>
    </location>
</feature>
<dbReference type="AlphaFoldDB" id="K2J716"/>
<dbReference type="EMBL" id="AMRL01000024">
    <property type="protein sequence ID" value="EKE70863.1"/>
    <property type="molecule type" value="Genomic_DNA"/>
</dbReference>
<evidence type="ECO:0000256" key="1">
    <source>
        <dbReference type="SAM" id="MobiDB-lite"/>
    </source>
</evidence>
<reference evidence="2 3" key="1">
    <citation type="journal article" date="2012" name="J. Bacteriol.">
        <title>Genome Sequence of Oceanibaculum indicum Type Strain P24.</title>
        <authorList>
            <person name="Lai Q."/>
            <person name="Shao Z."/>
        </authorList>
    </citation>
    <scope>NUCLEOTIDE SEQUENCE [LARGE SCALE GENOMIC DNA]</scope>
    <source>
        <strain evidence="2 3">P24</strain>
    </source>
</reference>
<gene>
    <name evidence="2" type="ORF">P24_15009</name>
</gene>